<dbReference type="InterPro" id="IPR000086">
    <property type="entry name" value="NUDIX_hydrolase_dom"/>
</dbReference>
<organism evidence="4">
    <name type="scientific">Hexamita inflata</name>
    <dbReference type="NCBI Taxonomy" id="28002"/>
    <lineage>
        <taxon>Eukaryota</taxon>
        <taxon>Metamonada</taxon>
        <taxon>Diplomonadida</taxon>
        <taxon>Hexamitidae</taxon>
        <taxon>Hexamitinae</taxon>
        <taxon>Hexamita</taxon>
    </lineage>
</organism>
<dbReference type="PROSITE" id="PS51462">
    <property type="entry name" value="NUDIX"/>
    <property type="match status" value="1"/>
</dbReference>
<dbReference type="Proteomes" id="UP001642409">
    <property type="component" value="Unassembled WGS sequence"/>
</dbReference>
<dbReference type="Gene3D" id="3.90.79.10">
    <property type="entry name" value="Nucleoside Triphosphate Pyrophosphohydrolase"/>
    <property type="match status" value="1"/>
</dbReference>
<dbReference type="PANTHER" id="PTHR11839:SF18">
    <property type="entry name" value="NUDIX HYDROLASE DOMAIN-CONTAINING PROTEIN"/>
    <property type="match status" value="1"/>
</dbReference>
<dbReference type="CDD" id="cd03424">
    <property type="entry name" value="NUDIX_ADPRase_Nudt5_UGPPase_Nudt14"/>
    <property type="match status" value="1"/>
</dbReference>
<dbReference type="InterPro" id="IPR015797">
    <property type="entry name" value="NUDIX_hydrolase-like_dom_sf"/>
</dbReference>
<name>A0AA86NGP7_9EUKA</name>
<evidence type="ECO:0000259" key="3">
    <source>
        <dbReference type="PROSITE" id="PS51462"/>
    </source>
</evidence>
<keyword evidence="6" id="KW-1185">Reference proteome</keyword>
<comment type="cofactor">
    <cofactor evidence="1">
        <name>Mg(2+)</name>
        <dbReference type="ChEBI" id="CHEBI:18420"/>
    </cofactor>
</comment>
<sequence>MDMLAQLGVQIKFDKSIDSTLLLPLLQNFKPFINWVKQFCSDCKLTQLQFQSYDLFGSRIGFMKISVQFLLYTHIQSSIVFLKGDAVGILPIINNTYILLTKQFRAPLGRSFLEIPGGMTDGSLDFSLVALKELQEEIGLNISKKSLKSLGKIIPSPDLCDEQIHLFLLEIEMSETEMKIIKQKLFGTDDEAIKIRILKVEEAFLEVEDASTLVAMNRAGLK</sequence>
<dbReference type="GO" id="GO:0080041">
    <property type="term" value="F:ADP-ribose pyrophosphohydrolase activity"/>
    <property type="evidence" value="ECO:0007669"/>
    <property type="project" value="TreeGrafter"/>
</dbReference>
<dbReference type="GO" id="GO:0019693">
    <property type="term" value="P:ribose phosphate metabolic process"/>
    <property type="evidence" value="ECO:0007669"/>
    <property type="project" value="TreeGrafter"/>
</dbReference>
<accession>A0AA86NGP7</accession>
<dbReference type="EMBL" id="CATOUU010000171">
    <property type="protein sequence ID" value="CAI9918998.1"/>
    <property type="molecule type" value="Genomic_DNA"/>
</dbReference>
<reference evidence="4" key="1">
    <citation type="submission" date="2023-06" db="EMBL/GenBank/DDBJ databases">
        <authorList>
            <person name="Kurt Z."/>
        </authorList>
    </citation>
    <scope>NUCLEOTIDE SEQUENCE</scope>
</reference>
<feature type="domain" description="Nudix hydrolase" evidence="3">
    <location>
        <begin position="82"/>
        <end position="222"/>
    </location>
</feature>
<dbReference type="PANTHER" id="PTHR11839">
    <property type="entry name" value="UDP/ADP-SUGAR PYROPHOSPHATASE"/>
    <property type="match status" value="1"/>
</dbReference>
<gene>
    <name evidence="5" type="ORF">HINF_LOCUS4204</name>
    <name evidence="4" type="ORF">HINF_LOCUS6643</name>
</gene>
<dbReference type="GO" id="GO:0006753">
    <property type="term" value="P:nucleoside phosphate metabolic process"/>
    <property type="evidence" value="ECO:0007669"/>
    <property type="project" value="TreeGrafter"/>
</dbReference>
<dbReference type="EMBL" id="CAXDID020000008">
    <property type="protein sequence ID" value="CAL5977249.1"/>
    <property type="molecule type" value="Genomic_DNA"/>
</dbReference>
<evidence type="ECO:0000313" key="5">
    <source>
        <dbReference type="EMBL" id="CAL5977249.1"/>
    </source>
</evidence>
<comment type="caution">
    <text evidence="4">The sequence shown here is derived from an EMBL/GenBank/DDBJ whole genome shotgun (WGS) entry which is preliminary data.</text>
</comment>
<evidence type="ECO:0000256" key="2">
    <source>
        <dbReference type="ARBA" id="ARBA00022801"/>
    </source>
</evidence>
<evidence type="ECO:0000313" key="4">
    <source>
        <dbReference type="EMBL" id="CAI9918998.1"/>
    </source>
</evidence>
<evidence type="ECO:0000313" key="6">
    <source>
        <dbReference type="Proteomes" id="UP001642409"/>
    </source>
</evidence>
<dbReference type="Pfam" id="PF00293">
    <property type="entry name" value="NUDIX"/>
    <property type="match status" value="1"/>
</dbReference>
<proteinExistence type="predicted"/>
<protein>
    <submittedName>
        <fullName evidence="4">ADP-sugar diphosphatase</fullName>
    </submittedName>
    <submittedName>
        <fullName evidence="5">ADP-sugar_diphosphatase</fullName>
    </submittedName>
</protein>
<keyword evidence="2" id="KW-0378">Hydrolase</keyword>
<dbReference type="AlphaFoldDB" id="A0AA86NGP7"/>
<dbReference type="GO" id="GO:0080042">
    <property type="term" value="F:ADP-glucose pyrophosphohydrolase activity"/>
    <property type="evidence" value="ECO:0007669"/>
    <property type="project" value="TreeGrafter"/>
</dbReference>
<evidence type="ECO:0000256" key="1">
    <source>
        <dbReference type="ARBA" id="ARBA00001946"/>
    </source>
</evidence>
<dbReference type="SUPFAM" id="SSF55811">
    <property type="entry name" value="Nudix"/>
    <property type="match status" value="1"/>
</dbReference>
<reference evidence="5 6" key="2">
    <citation type="submission" date="2024-07" db="EMBL/GenBank/DDBJ databases">
        <authorList>
            <person name="Akdeniz Z."/>
        </authorList>
    </citation>
    <scope>NUCLEOTIDE SEQUENCE [LARGE SCALE GENOMIC DNA]</scope>
</reference>